<dbReference type="GO" id="GO:0003700">
    <property type="term" value="F:DNA-binding transcription factor activity"/>
    <property type="evidence" value="ECO:0007669"/>
    <property type="project" value="InterPro"/>
</dbReference>
<dbReference type="SUPFAM" id="SSF53850">
    <property type="entry name" value="Periplasmic binding protein-like II"/>
    <property type="match status" value="1"/>
</dbReference>
<keyword evidence="2" id="KW-0805">Transcription regulation</keyword>
<evidence type="ECO:0000313" key="7">
    <source>
        <dbReference type="Proteomes" id="UP000682811"/>
    </source>
</evidence>
<evidence type="ECO:0000256" key="4">
    <source>
        <dbReference type="ARBA" id="ARBA00023163"/>
    </source>
</evidence>
<dbReference type="InterPro" id="IPR036390">
    <property type="entry name" value="WH_DNA-bd_sf"/>
</dbReference>
<dbReference type="InterPro" id="IPR005119">
    <property type="entry name" value="LysR_subst-bd"/>
</dbReference>
<dbReference type="PANTHER" id="PTHR30346:SF0">
    <property type="entry name" value="HCA OPERON TRANSCRIPTIONAL ACTIVATOR HCAR"/>
    <property type="match status" value="1"/>
</dbReference>
<protein>
    <submittedName>
        <fullName evidence="6">LysR family transcriptional regulator</fullName>
    </submittedName>
</protein>
<evidence type="ECO:0000259" key="5">
    <source>
        <dbReference type="PROSITE" id="PS50931"/>
    </source>
</evidence>
<dbReference type="PRINTS" id="PR00039">
    <property type="entry name" value="HTHLYSR"/>
</dbReference>
<feature type="domain" description="HTH lysR-type" evidence="5">
    <location>
        <begin position="1"/>
        <end position="58"/>
    </location>
</feature>
<evidence type="ECO:0000313" key="6">
    <source>
        <dbReference type="EMBL" id="GIO47908.1"/>
    </source>
</evidence>
<dbReference type="Gene3D" id="3.40.190.10">
    <property type="entry name" value="Periplasmic binding protein-like II"/>
    <property type="match status" value="2"/>
</dbReference>
<dbReference type="InterPro" id="IPR036388">
    <property type="entry name" value="WH-like_DNA-bd_sf"/>
</dbReference>
<dbReference type="PROSITE" id="PS50931">
    <property type="entry name" value="HTH_LYSR"/>
    <property type="match status" value="1"/>
</dbReference>
<dbReference type="CDD" id="cd08414">
    <property type="entry name" value="PBP2_LTTR_aromatics_like"/>
    <property type="match status" value="1"/>
</dbReference>
<evidence type="ECO:0000256" key="3">
    <source>
        <dbReference type="ARBA" id="ARBA00023125"/>
    </source>
</evidence>
<dbReference type="Pfam" id="PF00126">
    <property type="entry name" value="HTH_1"/>
    <property type="match status" value="1"/>
</dbReference>
<dbReference type="Gene3D" id="1.10.10.10">
    <property type="entry name" value="Winged helix-like DNA-binding domain superfamily/Winged helix DNA-binding domain"/>
    <property type="match status" value="1"/>
</dbReference>
<dbReference type="Proteomes" id="UP000682811">
    <property type="component" value="Unassembled WGS sequence"/>
</dbReference>
<name>A0A920CSY9_9BACL</name>
<dbReference type="EMBL" id="BORT01000010">
    <property type="protein sequence ID" value="GIO47908.1"/>
    <property type="molecule type" value="Genomic_DNA"/>
</dbReference>
<keyword evidence="3" id="KW-0238">DNA-binding</keyword>
<sequence>MELRHLRYFVTVAEELHFGRAASRLNIAQPPLSQQIRQLENELGFPLLFRNKQRVELTEAGKVFLEECRLTLKHIERAANAAEQAHKGATGRLDIGFVGSTTYNIVPILQNYRLRFPSVNLVIHQMKTSNQLQALHDGSIHLAIVRTPIQNPLLNSKVILREKFIVALPDTHPLASRTSLRTQDLANEEFIIPSRNNGSIYHDAVINLCYKAGYQPKISMETPEILTIVAFVSAGVGVAFVPASFQNQRNIGVIYRELDEADYSMEMSFVWRKEEKSQVLQEFLKLME</sequence>
<dbReference type="FunFam" id="1.10.10.10:FF:000001">
    <property type="entry name" value="LysR family transcriptional regulator"/>
    <property type="match status" value="1"/>
</dbReference>
<comment type="similarity">
    <text evidence="1">Belongs to the LysR transcriptional regulatory family.</text>
</comment>
<reference evidence="6 7" key="1">
    <citation type="submission" date="2021-03" db="EMBL/GenBank/DDBJ databases">
        <title>Antimicrobial resistance genes in bacteria isolated from Japanese honey, and their potential for conferring macrolide and lincosamide resistance in the American foulbrood pathogen Paenibacillus larvae.</title>
        <authorList>
            <person name="Okamoto M."/>
            <person name="Kumagai M."/>
            <person name="Kanamori H."/>
            <person name="Takamatsu D."/>
        </authorList>
    </citation>
    <scope>NUCLEOTIDE SEQUENCE [LARGE SCALE GENOMIC DNA]</scope>
    <source>
        <strain evidence="6 7">J34TS1</strain>
    </source>
</reference>
<dbReference type="PANTHER" id="PTHR30346">
    <property type="entry name" value="TRANSCRIPTIONAL DUAL REGULATOR HCAR-RELATED"/>
    <property type="match status" value="1"/>
</dbReference>
<dbReference type="AlphaFoldDB" id="A0A920CSY9"/>
<keyword evidence="7" id="KW-1185">Reference proteome</keyword>
<organism evidence="6 7">
    <name type="scientific">Paenibacillus azoreducens</name>
    <dbReference type="NCBI Taxonomy" id="116718"/>
    <lineage>
        <taxon>Bacteria</taxon>
        <taxon>Bacillati</taxon>
        <taxon>Bacillota</taxon>
        <taxon>Bacilli</taxon>
        <taxon>Bacillales</taxon>
        <taxon>Paenibacillaceae</taxon>
        <taxon>Paenibacillus</taxon>
    </lineage>
</organism>
<dbReference type="Pfam" id="PF03466">
    <property type="entry name" value="LysR_substrate"/>
    <property type="match status" value="1"/>
</dbReference>
<evidence type="ECO:0000256" key="2">
    <source>
        <dbReference type="ARBA" id="ARBA00023015"/>
    </source>
</evidence>
<keyword evidence="4" id="KW-0804">Transcription</keyword>
<accession>A0A920CSY9</accession>
<gene>
    <name evidence="6" type="ORF">J34TS1_26730</name>
</gene>
<dbReference type="InterPro" id="IPR000847">
    <property type="entry name" value="LysR_HTH_N"/>
</dbReference>
<dbReference type="RefSeq" id="WP_212978656.1">
    <property type="nucleotide sequence ID" value="NZ_AP025343.1"/>
</dbReference>
<dbReference type="GO" id="GO:0003677">
    <property type="term" value="F:DNA binding"/>
    <property type="evidence" value="ECO:0007669"/>
    <property type="project" value="UniProtKB-KW"/>
</dbReference>
<comment type="caution">
    <text evidence="6">The sequence shown here is derived from an EMBL/GenBank/DDBJ whole genome shotgun (WGS) entry which is preliminary data.</text>
</comment>
<evidence type="ECO:0000256" key="1">
    <source>
        <dbReference type="ARBA" id="ARBA00009437"/>
    </source>
</evidence>
<proteinExistence type="inferred from homology"/>
<dbReference type="SUPFAM" id="SSF46785">
    <property type="entry name" value="Winged helix' DNA-binding domain"/>
    <property type="match status" value="1"/>
</dbReference>
<dbReference type="GO" id="GO:0032993">
    <property type="term" value="C:protein-DNA complex"/>
    <property type="evidence" value="ECO:0007669"/>
    <property type="project" value="TreeGrafter"/>
</dbReference>